<evidence type="ECO:0000256" key="1">
    <source>
        <dbReference type="ARBA" id="ARBA00022491"/>
    </source>
</evidence>
<dbReference type="PANTHER" id="PTHR34824">
    <property type="entry name" value="HEAT-INDUCIBLE TRANSCRIPTION REPRESSOR HRCA"/>
    <property type="match status" value="1"/>
</dbReference>
<dbReference type="InterPro" id="IPR002571">
    <property type="entry name" value="HrcA"/>
</dbReference>
<organism evidence="6 7">
    <name type="scientific">candidate division CSSED10-310 bacterium</name>
    <dbReference type="NCBI Taxonomy" id="2855610"/>
    <lineage>
        <taxon>Bacteria</taxon>
        <taxon>Bacteria division CSSED10-310</taxon>
    </lineage>
</organism>
<keyword evidence="3" id="KW-0346">Stress response</keyword>
<evidence type="ECO:0000256" key="2">
    <source>
        <dbReference type="ARBA" id="ARBA00023015"/>
    </source>
</evidence>
<dbReference type="SUPFAM" id="SSF46785">
    <property type="entry name" value="Winged helix' DNA-binding domain"/>
    <property type="match status" value="1"/>
</dbReference>
<gene>
    <name evidence="6" type="ORF">ACFL27_27805</name>
</gene>
<evidence type="ECO:0000256" key="4">
    <source>
        <dbReference type="ARBA" id="ARBA00023163"/>
    </source>
</evidence>
<reference evidence="6 7" key="1">
    <citation type="submission" date="2024-09" db="EMBL/GenBank/DDBJ databases">
        <title>Laminarin stimulates single cell rates of sulfate reduction while oxygen inhibits transcriptomic activity in coastal marine sediment.</title>
        <authorList>
            <person name="Lindsay M."/>
            <person name="Orcutt B."/>
            <person name="Emerson D."/>
            <person name="Stepanauskas R."/>
            <person name="D'Angelo T."/>
        </authorList>
    </citation>
    <scope>NUCLEOTIDE SEQUENCE [LARGE SCALE GENOMIC DNA]</scope>
    <source>
        <strain evidence="6">SAG AM-311-K15</strain>
    </source>
</reference>
<dbReference type="InterPro" id="IPR005104">
    <property type="entry name" value="WHTH_HrcA_DNA-bd"/>
</dbReference>
<dbReference type="Pfam" id="PF03444">
    <property type="entry name" value="WHD_HrcA"/>
    <property type="match status" value="1"/>
</dbReference>
<keyword evidence="1" id="KW-0678">Repressor</keyword>
<dbReference type="EMBL" id="JBHPBY010000679">
    <property type="protein sequence ID" value="MFC1854008.1"/>
    <property type="molecule type" value="Genomic_DNA"/>
</dbReference>
<dbReference type="Gene3D" id="1.10.10.10">
    <property type="entry name" value="Winged helix-like DNA-binding domain superfamily/Winged helix DNA-binding domain"/>
    <property type="match status" value="1"/>
</dbReference>
<comment type="caution">
    <text evidence="6">The sequence shown here is derived from an EMBL/GenBank/DDBJ whole genome shotgun (WGS) entry which is preliminary data.</text>
</comment>
<protein>
    <recommendedName>
        <fullName evidence="5">Winged helix-turn-helix transcription repressor HrcA DNA-binding domain-containing protein</fullName>
    </recommendedName>
</protein>
<sequence length="133" mass="14958">MISTLNIGDIDQRTEEILKAIIITYINKLEPVSSRKLAKSLNLNLSPATIRNIMADLEENGFLAQPHTSAGRIPTDQAYRYFVEKLGCGQFILSDIERELIRNQLDSDAPSEQDLILEIPKIINRITSYIGLS</sequence>
<keyword evidence="7" id="KW-1185">Reference proteome</keyword>
<dbReference type="Proteomes" id="UP001594351">
    <property type="component" value="Unassembled WGS sequence"/>
</dbReference>
<dbReference type="InterPro" id="IPR036388">
    <property type="entry name" value="WH-like_DNA-bd_sf"/>
</dbReference>
<evidence type="ECO:0000313" key="6">
    <source>
        <dbReference type="EMBL" id="MFC1854008.1"/>
    </source>
</evidence>
<name>A0ABV6Z6Q1_UNCC1</name>
<dbReference type="InterPro" id="IPR036390">
    <property type="entry name" value="WH_DNA-bd_sf"/>
</dbReference>
<proteinExistence type="predicted"/>
<keyword evidence="2" id="KW-0805">Transcription regulation</keyword>
<evidence type="ECO:0000313" key="7">
    <source>
        <dbReference type="Proteomes" id="UP001594351"/>
    </source>
</evidence>
<keyword evidence="4" id="KW-0804">Transcription</keyword>
<dbReference type="PANTHER" id="PTHR34824:SF1">
    <property type="entry name" value="HEAT-INDUCIBLE TRANSCRIPTION REPRESSOR HRCA"/>
    <property type="match status" value="1"/>
</dbReference>
<feature type="domain" description="Winged helix-turn-helix transcription repressor HrcA DNA-binding" evidence="5">
    <location>
        <begin position="14"/>
        <end position="81"/>
    </location>
</feature>
<evidence type="ECO:0000256" key="3">
    <source>
        <dbReference type="ARBA" id="ARBA00023016"/>
    </source>
</evidence>
<accession>A0ABV6Z6Q1</accession>
<evidence type="ECO:0000259" key="5">
    <source>
        <dbReference type="Pfam" id="PF03444"/>
    </source>
</evidence>
<feature type="non-terminal residue" evidence="6">
    <location>
        <position position="133"/>
    </location>
</feature>